<dbReference type="GO" id="GO:0046872">
    <property type="term" value="F:metal ion binding"/>
    <property type="evidence" value="ECO:0007669"/>
    <property type="project" value="UniProtKB-KW"/>
</dbReference>
<comment type="function">
    <text evidence="21">Oxidized purine nucleoside triphosphate hydrolase which is a prominent sanitizer of the oxidized nucleotide pool. Catalyzes the hydrolysis of 2-oxo-dATP (2-hydroxy-dATP) into 2-oxo-dAMP. Also has a significant hydrolase activity toward 2-oxo-ATP, 8-oxo-dGTP and 8-oxo-dATP. Through the hydrolysis of oxidized purine nucleoside triphosphates, prevents their incorporation into DNA and the subsequent transversions A:T to C:G and G:C to T:A. Also catalyzes the hydrolysis of methylated purine nucleoside triphosphate preventing their integration into DNA. Through this antimutagenic activity protects cells from oxidative stress.</text>
</comment>
<dbReference type="InterPro" id="IPR000086">
    <property type="entry name" value="NUDIX_hydrolase_dom"/>
</dbReference>
<comment type="subunit">
    <text evidence="3">Monomer.</text>
</comment>
<dbReference type="InterPro" id="IPR003563">
    <property type="entry name" value="8ODP"/>
</dbReference>
<dbReference type="GO" id="GO:0008413">
    <property type="term" value="F:8-oxo-7,8-dihydroguanosine triphosphate pyrophosphatase activity"/>
    <property type="evidence" value="ECO:0007669"/>
    <property type="project" value="InterPro"/>
</dbReference>
<evidence type="ECO:0000256" key="14">
    <source>
        <dbReference type="ARBA" id="ARBA00030634"/>
    </source>
</evidence>
<evidence type="ECO:0000313" key="24">
    <source>
        <dbReference type="Proteomes" id="UP000070160"/>
    </source>
</evidence>
<dbReference type="EMBL" id="LSDT01000017">
    <property type="protein sequence ID" value="KXB92257.1"/>
    <property type="molecule type" value="Genomic_DNA"/>
</dbReference>
<reference evidence="24" key="1">
    <citation type="submission" date="2016-01" db="EMBL/GenBank/DDBJ databases">
        <authorList>
            <person name="Mitreva M."/>
            <person name="Pepin K.H."/>
            <person name="Mihindukulasuriya K.A."/>
            <person name="Fulton R."/>
            <person name="Fronick C."/>
            <person name="O'Laughlin M."/>
            <person name="Miner T."/>
            <person name="Herter B."/>
            <person name="Rosa B.A."/>
            <person name="Cordes M."/>
            <person name="Tomlinson C."/>
            <person name="Wollam A."/>
            <person name="Palsikar V.B."/>
            <person name="Mardis E.R."/>
            <person name="Wilson R.K."/>
        </authorList>
    </citation>
    <scope>NUCLEOTIDE SEQUENCE [LARGE SCALE GENOMIC DNA]</scope>
    <source>
        <strain evidence="24">KA00182</strain>
    </source>
</reference>
<comment type="cofactor">
    <cofactor evidence="1">
        <name>Mg(2+)</name>
        <dbReference type="ChEBI" id="CHEBI:18420"/>
    </cofactor>
</comment>
<dbReference type="GO" id="GO:0005737">
    <property type="term" value="C:cytoplasm"/>
    <property type="evidence" value="ECO:0007669"/>
    <property type="project" value="TreeGrafter"/>
</dbReference>
<feature type="domain" description="Nudix hydrolase" evidence="22">
    <location>
        <begin position="1"/>
        <end position="130"/>
    </location>
</feature>
<proteinExistence type="inferred from homology"/>
<dbReference type="PROSITE" id="PS51462">
    <property type="entry name" value="NUDIX"/>
    <property type="match status" value="1"/>
</dbReference>
<keyword evidence="6" id="KW-0460">Magnesium</keyword>
<dbReference type="STRING" id="1588748.HMPREF3182_00582"/>
<dbReference type="PROSITE" id="PS00893">
    <property type="entry name" value="NUDIX_BOX"/>
    <property type="match status" value="1"/>
</dbReference>
<gene>
    <name evidence="23" type="ORF">HMPREF3182_00582</name>
</gene>
<dbReference type="AlphaFoldDB" id="A0A134CJF2"/>
<evidence type="ECO:0000256" key="4">
    <source>
        <dbReference type="ARBA" id="ARBA00022723"/>
    </source>
</evidence>
<dbReference type="Pfam" id="PF00293">
    <property type="entry name" value="NUDIX"/>
    <property type="match status" value="1"/>
</dbReference>
<evidence type="ECO:0000256" key="2">
    <source>
        <dbReference type="ARBA" id="ARBA00005582"/>
    </source>
</evidence>
<evidence type="ECO:0000256" key="17">
    <source>
        <dbReference type="ARBA" id="ARBA00032071"/>
    </source>
</evidence>
<dbReference type="PATRIC" id="fig|1588748.3.peg.553"/>
<accession>A0A134CJF2</accession>
<dbReference type="PRINTS" id="PR01403">
    <property type="entry name" value="8OXTPHPHTASE"/>
</dbReference>
<evidence type="ECO:0000256" key="7">
    <source>
        <dbReference type="ARBA" id="ARBA00024448"/>
    </source>
</evidence>
<comment type="similarity">
    <text evidence="2">Belongs to the Nudix hydrolase family.</text>
</comment>
<evidence type="ECO:0000259" key="22">
    <source>
        <dbReference type="PROSITE" id="PS51462"/>
    </source>
</evidence>
<dbReference type="CDD" id="cd03427">
    <property type="entry name" value="NUDIX_MTH1_Nudt1"/>
    <property type="match status" value="1"/>
</dbReference>
<evidence type="ECO:0000256" key="5">
    <source>
        <dbReference type="ARBA" id="ARBA00022801"/>
    </source>
</evidence>
<dbReference type="GO" id="GO:0042262">
    <property type="term" value="P:DNA protection"/>
    <property type="evidence" value="ECO:0007669"/>
    <property type="project" value="InterPro"/>
</dbReference>
<evidence type="ECO:0000256" key="6">
    <source>
        <dbReference type="ARBA" id="ARBA00022842"/>
    </source>
</evidence>
<dbReference type="GO" id="GO:0008828">
    <property type="term" value="F:dATP diphosphatase activity"/>
    <property type="evidence" value="ECO:0007669"/>
    <property type="project" value="UniProtKB-EC"/>
</dbReference>
<dbReference type="Proteomes" id="UP000070160">
    <property type="component" value="Unassembled WGS sequence"/>
</dbReference>
<dbReference type="PANTHER" id="PTHR43758:SF2">
    <property type="entry name" value="OXIDIZED PURINE NUCLEOSIDE TRIPHOSPHATE HYDROLASE"/>
    <property type="match status" value="1"/>
</dbReference>
<evidence type="ECO:0000256" key="16">
    <source>
        <dbReference type="ARBA" id="ARBA00031927"/>
    </source>
</evidence>
<dbReference type="SUPFAM" id="SSF55811">
    <property type="entry name" value="Nudix"/>
    <property type="match status" value="1"/>
</dbReference>
<comment type="catalytic activity">
    <reaction evidence="20">
        <text>N(6)-methyl-dATP + H2O = N(6)-methyl-dAMP + diphosphate + H(+)</text>
        <dbReference type="Rhea" id="RHEA:67604"/>
        <dbReference type="ChEBI" id="CHEBI:15377"/>
        <dbReference type="ChEBI" id="CHEBI:15378"/>
        <dbReference type="ChEBI" id="CHEBI:33019"/>
        <dbReference type="ChEBI" id="CHEBI:169976"/>
        <dbReference type="ChEBI" id="CHEBI:172872"/>
    </reaction>
    <physiologicalReaction direction="left-to-right" evidence="20">
        <dbReference type="Rhea" id="RHEA:67605"/>
    </physiologicalReaction>
</comment>
<organism evidence="23 24">
    <name type="scientific">Megasphaera hutchinsoni</name>
    <dbReference type="NCBI Taxonomy" id="1588748"/>
    <lineage>
        <taxon>Bacteria</taxon>
        <taxon>Bacillati</taxon>
        <taxon>Bacillota</taxon>
        <taxon>Negativicutes</taxon>
        <taxon>Veillonellales</taxon>
        <taxon>Veillonellaceae</taxon>
        <taxon>Megasphaera</taxon>
    </lineage>
</organism>
<evidence type="ECO:0000256" key="15">
    <source>
        <dbReference type="ARBA" id="ARBA00030682"/>
    </source>
</evidence>
<keyword evidence="24" id="KW-1185">Reference proteome</keyword>
<evidence type="ECO:0000256" key="11">
    <source>
        <dbReference type="ARBA" id="ARBA00026103"/>
    </source>
</evidence>
<dbReference type="EC" id="3.6.1.56" evidence="11"/>
<evidence type="ECO:0000256" key="18">
    <source>
        <dbReference type="ARBA" id="ARBA00048002"/>
    </source>
</evidence>
<comment type="caution">
    <text evidence="23">The sequence shown here is derived from an EMBL/GenBank/DDBJ whole genome shotgun (WGS) entry which is preliminary data.</text>
</comment>
<evidence type="ECO:0000256" key="8">
    <source>
        <dbReference type="ARBA" id="ARBA00024459"/>
    </source>
</evidence>
<comment type="catalytic activity">
    <reaction evidence="9">
        <text>8-oxo-dGTP + H2O = 8-oxo-dGMP + diphosphate + H(+)</text>
        <dbReference type="Rhea" id="RHEA:31575"/>
        <dbReference type="ChEBI" id="CHEBI:15377"/>
        <dbReference type="ChEBI" id="CHEBI:15378"/>
        <dbReference type="ChEBI" id="CHEBI:33019"/>
        <dbReference type="ChEBI" id="CHEBI:63224"/>
        <dbReference type="ChEBI" id="CHEBI:77896"/>
    </reaction>
    <physiologicalReaction direction="left-to-right" evidence="9">
        <dbReference type="Rhea" id="RHEA:31576"/>
    </physiologicalReaction>
</comment>
<dbReference type="PANTHER" id="PTHR43758">
    <property type="entry name" value="7,8-DIHYDRO-8-OXOGUANINE TRIPHOSPHATASE"/>
    <property type="match status" value="1"/>
</dbReference>
<evidence type="ECO:0000256" key="10">
    <source>
        <dbReference type="ARBA" id="ARBA00024596"/>
    </source>
</evidence>
<dbReference type="InterPro" id="IPR020084">
    <property type="entry name" value="NUDIX_hydrolase_CS"/>
</dbReference>
<keyword evidence="5 23" id="KW-0378">Hydrolase</keyword>
<protein>
    <recommendedName>
        <fullName evidence="12">Oxidized purine nucleoside triphosphate hydrolase</fullName>
        <ecNumber evidence="11">3.6.1.56</ecNumber>
    </recommendedName>
    <alternativeName>
        <fullName evidence="16">2-hydroxy-dATP diphosphatase</fullName>
    </alternativeName>
    <alternativeName>
        <fullName evidence="15">7,8-dihydro-8-oxoguanine triphosphatase</fullName>
    </alternativeName>
    <alternativeName>
        <fullName evidence="14">8-oxo-dGTPase</fullName>
    </alternativeName>
    <alternativeName>
        <fullName evidence="17">Methylated purine nucleoside triphosphate hydrolase</fullName>
    </alternativeName>
    <alternativeName>
        <fullName evidence="13">Nucleoside diphosphate-linked moiety X motif 1</fullName>
    </alternativeName>
</protein>
<comment type="catalytic activity">
    <reaction evidence="10">
        <text>2-oxo-ATP + H2O = 2-oxo-AMP + diphosphate + H(+)</text>
        <dbReference type="Rhea" id="RHEA:67392"/>
        <dbReference type="ChEBI" id="CHEBI:15377"/>
        <dbReference type="ChEBI" id="CHEBI:15378"/>
        <dbReference type="ChEBI" id="CHEBI:33019"/>
        <dbReference type="ChEBI" id="CHEBI:71395"/>
        <dbReference type="ChEBI" id="CHEBI:172878"/>
    </reaction>
    <physiologicalReaction direction="left-to-right" evidence="10">
        <dbReference type="Rhea" id="RHEA:67393"/>
    </physiologicalReaction>
</comment>
<evidence type="ECO:0000256" key="9">
    <source>
        <dbReference type="ARBA" id="ARBA00024486"/>
    </source>
</evidence>
<sequence length="157" mass="17901">MRDTSLVFPISITGDILLGKKKRGFGVGKWNGFGGKLEGSESYLACAIREVKEEVGLHVTPEELVLYGILFFEFQNNRDWNHKGYVYIATSFQGTPIESEEMLPQWFALDAIPYTYMWKADRIWLPHVLAREKVSGTILFSANGEELLKTDLKYTNT</sequence>
<evidence type="ECO:0000313" key="23">
    <source>
        <dbReference type="EMBL" id="KXB92257.1"/>
    </source>
</evidence>
<comment type="catalytic activity">
    <reaction evidence="8">
        <text>2-oxo-dATP + H2O = 2-oxo-dAMP + diphosphate + H(+)</text>
        <dbReference type="Rhea" id="RHEA:31583"/>
        <dbReference type="ChEBI" id="CHEBI:15377"/>
        <dbReference type="ChEBI" id="CHEBI:15378"/>
        <dbReference type="ChEBI" id="CHEBI:33019"/>
        <dbReference type="ChEBI" id="CHEBI:63212"/>
        <dbReference type="ChEBI" id="CHEBI:77897"/>
        <dbReference type="EC" id="3.6.1.56"/>
    </reaction>
    <physiologicalReaction direction="left-to-right" evidence="8">
        <dbReference type="Rhea" id="RHEA:31584"/>
    </physiologicalReaction>
</comment>
<evidence type="ECO:0000256" key="3">
    <source>
        <dbReference type="ARBA" id="ARBA00011245"/>
    </source>
</evidence>
<evidence type="ECO:0000256" key="19">
    <source>
        <dbReference type="ARBA" id="ARBA00048894"/>
    </source>
</evidence>
<evidence type="ECO:0000256" key="21">
    <source>
        <dbReference type="ARBA" id="ARBA00053094"/>
    </source>
</evidence>
<evidence type="ECO:0000256" key="20">
    <source>
        <dbReference type="ARBA" id="ARBA00049032"/>
    </source>
</evidence>
<evidence type="ECO:0000256" key="13">
    <source>
        <dbReference type="ARBA" id="ARBA00029673"/>
    </source>
</evidence>
<comment type="catalytic activity">
    <reaction evidence="7">
        <text>8-oxo-dATP + H2O = 8-oxo-dAMP + diphosphate + H(+)</text>
        <dbReference type="Rhea" id="RHEA:65396"/>
        <dbReference type="ChEBI" id="CHEBI:15377"/>
        <dbReference type="ChEBI" id="CHEBI:15378"/>
        <dbReference type="ChEBI" id="CHEBI:33019"/>
        <dbReference type="ChEBI" id="CHEBI:71361"/>
        <dbReference type="ChEBI" id="CHEBI:172871"/>
    </reaction>
    <physiologicalReaction direction="left-to-right" evidence="7">
        <dbReference type="Rhea" id="RHEA:65397"/>
    </physiologicalReaction>
</comment>
<keyword evidence="4" id="KW-0479">Metal-binding</keyword>
<comment type="catalytic activity">
    <reaction evidence="18">
        <text>N(6)-methyl-ATP + H2O = N(6)-methyl-AMP + diphosphate + H(+)</text>
        <dbReference type="Rhea" id="RHEA:67608"/>
        <dbReference type="ChEBI" id="CHEBI:15377"/>
        <dbReference type="ChEBI" id="CHEBI:15378"/>
        <dbReference type="ChEBI" id="CHEBI:33019"/>
        <dbReference type="ChEBI" id="CHEBI:144842"/>
        <dbReference type="ChEBI" id="CHEBI:172873"/>
    </reaction>
    <physiologicalReaction direction="left-to-right" evidence="18">
        <dbReference type="Rhea" id="RHEA:67609"/>
    </physiologicalReaction>
</comment>
<dbReference type="Gene3D" id="3.90.79.10">
    <property type="entry name" value="Nucleoside Triphosphate Pyrophosphohydrolase"/>
    <property type="match status" value="1"/>
</dbReference>
<comment type="catalytic activity">
    <reaction evidence="19">
        <text>O(6)-methyl-dGTP + H2O = O(6)-methyl-dGMP + diphosphate + H(+)</text>
        <dbReference type="Rhea" id="RHEA:67600"/>
        <dbReference type="ChEBI" id="CHEBI:15377"/>
        <dbReference type="ChEBI" id="CHEBI:15378"/>
        <dbReference type="ChEBI" id="CHEBI:33019"/>
        <dbReference type="ChEBI" id="CHEBI:169974"/>
        <dbReference type="ChEBI" id="CHEBI:169975"/>
    </reaction>
    <physiologicalReaction direction="left-to-right" evidence="19">
        <dbReference type="Rhea" id="RHEA:67601"/>
    </physiologicalReaction>
</comment>
<name>A0A134CJF2_9FIRM</name>
<evidence type="ECO:0000256" key="12">
    <source>
        <dbReference type="ARBA" id="ARBA00026218"/>
    </source>
</evidence>
<dbReference type="RefSeq" id="WP_007392375.1">
    <property type="nucleotide sequence ID" value="NZ_KQ960936.1"/>
</dbReference>
<evidence type="ECO:0000256" key="1">
    <source>
        <dbReference type="ARBA" id="ARBA00001946"/>
    </source>
</evidence>
<dbReference type="InterPro" id="IPR015797">
    <property type="entry name" value="NUDIX_hydrolase-like_dom_sf"/>
</dbReference>